<keyword evidence="2" id="KW-1185">Reference proteome</keyword>
<sequence length="111" mass="13012">MVLNALQRDKEINLENQLKELEIANNKREYGTTWKIINRISNKTEKNQNRVRRLDGSIPAKQEDLIEDWRKYFDKLLNNPNIKPTGTYPNPNADLADIITTYITREEVVLA</sequence>
<accession>A0A814QK31</accession>
<evidence type="ECO:0000313" key="1">
    <source>
        <dbReference type="EMBL" id="CAF1120749.1"/>
    </source>
</evidence>
<dbReference type="AlphaFoldDB" id="A0A814QK31"/>
<proteinExistence type="predicted"/>
<evidence type="ECO:0000313" key="2">
    <source>
        <dbReference type="Proteomes" id="UP000663879"/>
    </source>
</evidence>
<gene>
    <name evidence="1" type="ORF">OXX778_LOCUS22029</name>
</gene>
<organism evidence="1 2">
    <name type="scientific">Brachionus calyciflorus</name>
    <dbReference type="NCBI Taxonomy" id="104777"/>
    <lineage>
        <taxon>Eukaryota</taxon>
        <taxon>Metazoa</taxon>
        <taxon>Spiralia</taxon>
        <taxon>Gnathifera</taxon>
        <taxon>Rotifera</taxon>
        <taxon>Eurotatoria</taxon>
        <taxon>Monogononta</taxon>
        <taxon>Pseudotrocha</taxon>
        <taxon>Ploima</taxon>
        <taxon>Brachionidae</taxon>
        <taxon>Brachionus</taxon>
    </lineage>
</organism>
<dbReference type="EMBL" id="CAJNOC010008793">
    <property type="protein sequence ID" value="CAF1120749.1"/>
    <property type="molecule type" value="Genomic_DNA"/>
</dbReference>
<name>A0A814QK31_9BILA</name>
<feature type="non-terminal residue" evidence="1">
    <location>
        <position position="111"/>
    </location>
</feature>
<reference evidence="1" key="1">
    <citation type="submission" date="2021-02" db="EMBL/GenBank/DDBJ databases">
        <authorList>
            <person name="Nowell W R."/>
        </authorList>
    </citation>
    <scope>NUCLEOTIDE SEQUENCE</scope>
    <source>
        <strain evidence="1">Ploen Becks lab</strain>
    </source>
</reference>
<comment type="caution">
    <text evidence="1">The sequence shown here is derived from an EMBL/GenBank/DDBJ whole genome shotgun (WGS) entry which is preliminary data.</text>
</comment>
<dbReference type="Proteomes" id="UP000663879">
    <property type="component" value="Unassembled WGS sequence"/>
</dbReference>
<protein>
    <submittedName>
        <fullName evidence="1">Uncharacterized protein</fullName>
    </submittedName>
</protein>